<sequence length="118" mass="12645">FVLPIFLLVLFAIVDFSMAFHAWITVTNSAREGARLGAVRADAADIEQRVRDTSDTLDQADLTITVTNAEGDPGDSVIVDVSYAYSLITPMADFLAMISGGSISDVLTLSSTADMRLE</sequence>
<name>X0RWM4_9ZZZZ</name>
<proteinExistence type="predicted"/>
<dbReference type="InterPro" id="IPR012495">
    <property type="entry name" value="TadE-like_dom"/>
</dbReference>
<feature type="domain" description="TadE-like" evidence="1">
    <location>
        <begin position="1"/>
        <end position="35"/>
    </location>
</feature>
<dbReference type="AlphaFoldDB" id="X0RWM4"/>
<evidence type="ECO:0000313" key="2">
    <source>
        <dbReference type="EMBL" id="GAF67411.1"/>
    </source>
</evidence>
<evidence type="ECO:0000259" key="1">
    <source>
        <dbReference type="Pfam" id="PF07811"/>
    </source>
</evidence>
<dbReference type="Pfam" id="PF07811">
    <property type="entry name" value="TadE"/>
    <property type="match status" value="1"/>
</dbReference>
<gene>
    <name evidence="2" type="ORF">S01H1_14519</name>
</gene>
<protein>
    <recommendedName>
        <fullName evidence="1">TadE-like domain-containing protein</fullName>
    </recommendedName>
</protein>
<accession>X0RWM4</accession>
<feature type="non-terminal residue" evidence="2">
    <location>
        <position position="1"/>
    </location>
</feature>
<dbReference type="EMBL" id="BARS01007558">
    <property type="protein sequence ID" value="GAF67411.1"/>
    <property type="molecule type" value="Genomic_DNA"/>
</dbReference>
<reference evidence="2" key="1">
    <citation type="journal article" date="2014" name="Front. Microbiol.">
        <title>High frequency of phylogenetically diverse reductive dehalogenase-homologous genes in deep subseafloor sedimentary metagenomes.</title>
        <authorList>
            <person name="Kawai M."/>
            <person name="Futagami T."/>
            <person name="Toyoda A."/>
            <person name="Takaki Y."/>
            <person name="Nishi S."/>
            <person name="Hori S."/>
            <person name="Arai W."/>
            <person name="Tsubouchi T."/>
            <person name="Morono Y."/>
            <person name="Uchiyama I."/>
            <person name="Ito T."/>
            <person name="Fujiyama A."/>
            <person name="Inagaki F."/>
            <person name="Takami H."/>
        </authorList>
    </citation>
    <scope>NUCLEOTIDE SEQUENCE</scope>
    <source>
        <strain evidence="2">Expedition CK06-06</strain>
    </source>
</reference>
<comment type="caution">
    <text evidence="2">The sequence shown here is derived from an EMBL/GenBank/DDBJ whole genome shotgun (WGS) entry which is preliminary data.</text>
</comment>
<organism evidence="2">
    <name type="scientific">marine sediment metagenome</name>
    <dbReference type="NCBI Taxonomy" id="412755"/>
    <lineage>
        <taxon>unclassified sequences</taxon>
        <taxon>metagenomes</taxon>
        <taxon>ecological metagenomes</taxon>
    </lineage>
</organism>